<dbReference type="EMBL" id="DONK01000234">
    <property type="protein sequence ID" value="HBU52579.1"/>
    <property type="molecule type" value="Genomic_DNA"/>
</dbReference>
<dbReference type="EMBL" id="CP008849">
    <property type="protein sequence ID" value="AIF99263.1"/>
    <property type="molecule type" value="Genomic_DNA"/>
</dbReference>
<dbReference type="Proteomes" id="UP000263517">
    <property type="component" value="Unassembled WGS sequence"/>
</dbReference>
<evidence type="ECO:0000313" key="1">
    <source>
        <dbReference type="EMBL" id="AIF99263.1"/>
    </source>
</evidence>
<evidence type="ECO:0000313" key="2">
    <source>
        <dbReference type="EMBL" id="HAW74272.1"/>
    </source>
</evidence>
<dbReference type="KEGG" id="aal:EP13_11530"/>
<dbReference type="EMBL" id="DNAN01000031">
    <property type="protein sequence ID" value="HAW74272.1"/>
    <property type="molecule type" value="Genomic_DNA"/>
</dbReference>
<evidence type="ECO:0000313" key="6">
    <source>
        <dbReference type="Proteomes" id="UP000264779"/>
    </source>
</evidence>
<sequence>MNILRWIFSASLISAGIMIAGLLMSGTNLISQANAGNTDKPYHPSIIKIETIYNSAEFDFNRKSHLLRNARISYYLKQAKQADLRNWEFQRDDMVNRAKSILIHHQQNYVHTSSEFASL</sequence>
<proteinExistence type="predicted"/>
<keyword evidence="4" id="KW-1185">Reference proteome</keyword>
<evidence type="ECO:0000313" key="5">
    <source>
        <dbReference type="Proteomes" id="UP000263517"/>
    </source>
</evidence>
<gene>
    <name evidence="2" type="ORF">DCW74_00880</name>
    <name evidence="3" type="ORF">DEB45_15110</name>
    <name evidence="1" type="ORF">EP13_11530</name>
</gene>
<dbReference type="AlphaFoldDB" id="A0A075P0C8"/>
<evidence type="ECO:0000313" key="4">
    <source>
        <dbReference type="Proteomes" id="UP000056090"/>
    </source>
</evidence>
<organism evidence="1 4">
    <name type="scientific">Alteromonas australica</name>
    <dbReference type="NCBI Taxonomy" id="589873"/>
    <lineage>
        <taxon>Bacteria</taxon>
        <taxon>Pseudomonadati</taxon>
        <taxon>Pseudomonadota</taxon>
        <taxon>Gammaproteobacteria</taxon>
        <taxon>Alteromonadales</taxon>
        <taxon>Alteromonadaceae</taxon>
        <taxon>Alteromonas/Salinimonas group</taxon>
        <taxon>Alteromonas</taxon>
    </lineage>
</organism>
<accession>A0A075P0C8</accession>
<protein>
    <submittedName>
        <fullName evidence="1">Uncharacterized protein</fullName>
    </submittedName>
</protein>
<dbReference type="GeneID" id="78255532"/>
<dbReference type="Proteomes" id="UP000264779">
    <property type="component" value="Unassembled WGS sequence"/>
</dbReference>
<dbReference type="RefSeq" id="WP_044057369.1">
    <property type="nucleotide sequence ID" value="NZ_CALBIY010000089.1"/>
</dbReference>
<name>A0A075P0C8_9ALTE</name>
<dbReference type="Proteomes" id="UP000056090">
    <property type="component" value="Chromosome"/>
</dbReference>
<evidence type="ECO:0000313" key="3">
    <source>
        <dbReference type="EMBL" id="HBU52579.1"/>
    </source>
</evidence>
<reference evidence="1 4" key="1">
    <citation type="submission" date="2014-06" db="EMBL/GenBank/DDBJ databases">
        <title>Genomes of Alteromonas australica, a world apart.</title>
        <authorList>
            <person name="Gonzaga A."/>
            <person name="Lopez-Perez M."/>
            <person name="Rodriguez-Valera F."/>
        </authorList>
    </citation>
    <scope>NUCLEOTIDE SEQUENCE [LARGE SCALE GENOMIC DNA]</scope>
    <source>
        <strain evidence="1 4">H 17</strain>
    </source>
</reference>
<reference evidence="5 6" key="2">
    <citation type="journal article" date="2018" name="Nat. Biotechnol.">
        <title>A standardized bacterial taxonomy based on genome phylogeny substantially revises the tree of life.</title>
        <authorList>
            <person name="Parks D.H."/>
            <person name="Chuvochina M."/>
            <person name="Waite D.W."/>
            <person name="Rinke C."/>
            <person name="Skarshewski A."/>
            <person name="Chaumeil P.A."/>
            <person name="Hugenholtz P."/>
        </authorList>
    </citation>
    <scope>NUCLEOTIDE SEQUENCE [LARGE SCALE GENOMIC DNA]</scope>
    <source>
        <strain evidence="3">UBA11621</strain>
        <strain evidence="2">UBA11978</strain>
    </source>
</reference>